<dbReference type="PIRSF" id="PIRSF000862">
    <property type="entry name" value="Steryl_ester_lip"/>
    <property type="match status" value="1"/>
</dbReference>
<keyword evidence="12" id="KW-1185">Reference proteome</keyword>
<dbReference type="OrthoDB" id="9974421at2759"/>
<evidence type="ECO:0000256" key="1">
    <source>
        <dbReference type="ARBA" id="ARBA00010701"/>
    </source>
</evidence>
<keyword evidence="6" id="KW-0325">Glycoprotein</keyword>
<accession>F4PHR8</accession>
<dbReference type="STRING" id="1054147.F4PHR8"/>
<dbReference type="FunFam" id="3.40.50.1820:FF:000057">
    <property type="entry name" value="Lipase"/>
    <property type="match status" value="1"/>
</dbReference>
<feature type="chain" id="PRO_5003313147" description="Lipase" evidence="9">
    <location>
        <begin position="20"/>
        <end position="404"/>
    </location>
</feature>
<protein>
    <recommendedName>
        <fullName evidence="7">Lipase</fullName>
    </recommendedName>
</protein>
<dbReference type="Pfam" id="PF04083">
    <property type="entry name" value="Abhydro_lipase"/>
    <property type="match status" value="1"/>
</dbReference>
<evidence type="ECO:0000259" key="10">
    <source>
        <dbReference type="Pfam" id="PF04083"/>
    </source>
</evidence>
<keyword evidence="5" id="KW-0443">Lipid metabolism</keyword>
<evidence type="ECO:0000256" key="9">
    <source>
        <dbReference type="SAM" id="SignalP"/>
    </source>
</evidence>
<feature type="active site" description="Charge relay system" evidence="8">
    <location>
        <position position="348"/>
    </location>
</feature>
<evidence type="ECO:0000256" key="8">
    <source>
        <dbReference type="PIRSR" id="PIRSR000862-1"/>
    </source>
</evidence>
<feature type="domain" description="Partial AB-hydrolase lipase" evidence="10">
    <location>
        <begin position="41"/>
        <end position="101"/>
    </location>
</feature>
<gene>
    <name evidence="11" type="ORF">DFA_03500</name>
</gene>
<dbReference type="EMBL" id="GL883006">
    <property type="protein sequence ID" value="EGG25252.1"/>
    <property type="molecule type" value="Genomic_DNA"/>
</dbReference>
<evidence type="ECO:0000256" key="6">
    <source>
        <dbReference type="ARBA" id="ARBA00023180"/>
    </source>
</evidence>
<dbReference type="KEGG" id="dfa:DFA_03500"/>
<keyword evidence="3 7" id="KW-0378">Hydrolase</keyword>
<organism evidence="11 12">
    <name type="scientific">Cavenderia fasciculata</name>
    <name type="common">Slime mold</name>
    <name type="synonym">Dictyostelium fasciculatum</name>
    <dbReference type="NCBI Taxonomy" id="261658"/>
    <lineage>
        <taxon>Eukaryota</taxon>
        <taxon>Amoebozoa</taxon>
        <taxon>Evosea</taxon>
        <taxon>Eumycetozoa</taxon>
        <taxon>Dictyostelia</taxon>
        <taxon>Acytosteliales</taxon>
        <taxon>Cavenderiaceae</taxon>
        <taxon>Cavenderia</taxon>
    </lineage>
</organism>
<evidence type="ECO:0000256" key="2">
    <source>
        <dbReference type="ARBA" id="ARBA00022729"/>
    </source>
</evidence>
<evidence type="ECO:0000313" key="12">
    <source>
        <dbReference type="Proteomes" id="UP000007797"/>
    </source>
</evidence>
<dbReference type="PANTHER" id="PTHR11005">
    <property type="entry name" value="LYSOSOMAL ACID LIPASE-RELATED"/>
    <property type="match status" value="1"/>
</dbReference>
<dbReference type="InterPro" id="IPR006693">
    <property type="entry name" value="AB_hydrolase_lipase"/>
</dbReference>
<keyword evidence="2 9" id="KW-0732">Signal</keyword>
<dbReference type="Proteomes" id="UP000007797">
    <property type="component" value="Unassembled WGS sequence"/>
</dbReference>
<sequence>MKSLINLLLLILYITTTTTTIVASSKPFVEKTNGDDLKTFEQIVMGYGYPCESHYVTTQDGYILQLFRIPYGQSGDTHTTRQPVLLQHGLLDSSFTWIVNLPGQSLAYILADQGYDVWMGNNRGNTYSTNHTTLSPESAQFWDFSFDEMGRYDLPATMEYVVQSTGYKTLPYIGHSEGTIQAWISYLSNSSVVDWAPLFIGLGPVGNVSNIQNNGLKYMAIHNIDTDLAKMGMLRFLPSPTLLRSLFVDFCLGCDECCAGVIEALCGPHRGAFNDSRMSVVAGHEPGGTSLKNMQHWAQGVREKQFQAFDYGSSSANILHYNDPAPPVYDVRNFPSSVKVALFSGGMDELADPIDVSDLVKQLPSSSLLVWKIIPNYAHLDYVWAIDANTVIYQDVVQLIQKYF</sequence>
<dbReference type="OMA" id="WSRRNLY"/>
<evidence type="ECO:0000256" key="3">
    <source>
        <dbReference type="ARBA" id="ARBA00022801"/>
    </source>
</evidence>
<reference evidence="12" key="1">
    <citation type="journal article" date="2011" name="Genome Res.">
        <title>Phylogeny-wide analysis of social amoeba genomes highlights ancient origins for complex intercellular communication.</title>
        <authorList>
            <person name="Heidel A.J."/>
            <person name="Lawal H.M."/>
            <person name="Felder M."/>
            <person name="Schilde C."/>
            <person name="Helps N.R."/>
            <person name="Tunggal B."/>
            <person name="Rivero F."/>
            <person name="John U."/>
            <person name="Schleicher M."/>
            <person name="Eichinger L."/>
            <person name="Platzer M."/>
            <person name="Noegel A.A."/>
            <person name="Schaap P."/>
            <person name="Gloeckner G."/>
        </authorList>
    </citation>
    <scope>NUCLEOTIDE SEQUENCE [LARGE SCALE GENOMIC DNA]</scope>
    <source>
        <strain evidence="12">SH3</strain>
    </source>
</reference>
<keyword evidence="4 7" id="KW-0442">Lipid degradation</keyword>
<feature type="active site" description="Nucleophile" evidence="8">
    <location>
        <position position="176"/>
    </location>
</feature>
<dbReference type="GO" id="GO:0016042">
    <property type="term" value="P:lipid catabolic process"/>
    <property type="evidence" value="ECO:0007669"/>
    <property type="project" value="UniProtKB-KW"/>
</dbReference>
<evidence type="ECO:0000313" key="11">
    <source>
        <dbReference type="EMBL" id="EGG25252.1"/>
    </source>
</evidence>
<feature type="active site" description="Charge relay system" evidence="8">
    <location>
        <position position="379"/>
    </location>
</feature>
<evidence type="ECO:0000256" key="7">
    <source>
        <dbReference type="PIRNR" id="PIRNR000862"/>
    </source>
</evidence>
<dbReference type="GeneID" id="14876797"/>
<dbReference type="RefSeq" id="XP_004363103.1">
    <property type="nucleotide sequence ID" value="XM_004363046.1"/>
</dbReference>
<dbReference type="AlphaFoldDB" id="F4PHR8"/>
<dbReference type="SUPFAM" id="SSF53474">
    <property type="entry name" value="alpha/beta-Hydrolases"/>
    <property type="match status" value="1"/>
</dbReference>
<dbReference type="InterPro" id="IPR025483">
    <property type="entry name" value="Lipase_euk"/>
</dbReference>
<proteinExistence type="inferred from homology"/>
<dbReference type="GO" id="GO:0016788">
    <property type="term" value="F:hydrolase activity, acting on ester bonds"/>
    <property type="evidence" value="ECO:0007669"/>
    <property type="project" value="InterPro"/>
</dbReference>
<comment type="similarity">
    <text evidence="1 7">Belongs to the AB hydrolase superfamily. Lipase family.</text>
</comment>
<feature type="signal peptide" evidence="9">
    <location>
        <begin position="1"/>
        <end position="19"/>
    </location>
</feature>
<dbReference type="Gene3D" id="3.40.50.1820">
    <property type="entry name" value="alpha/beta hydrolase"/>
    <property type="match status" value="1"/>
</dbReference>
<evidence type="ECO:0000256" key="4">
    <source>
        <dbReference type="ARBA" id="ARBA00022963"/>
    </source>
</evidence>
<dbReference type="InterPro" id="IPR029058">
    <property type="entry name" value="AB_hydrolase_fold"/>
</dbReference>
<name>F4PHR8_CACFS</name>
<evidence type="ECO:0000256" key="5">
    <source>
        <dbReference type="ARBA" id="ARBA00023098"/>
    </source>
</evidence>